<dbReference type="EMBL" id="CVQH01021972">
    <property type="protein sequence ID" value="CRK32008.1"/>
    <property type="molecule type" value="Genomic_DNA"/>
</dbReference>
<feature type="compositionally biased region" description="Basic residues" evidence="1">
    <location>
        <begin position="143"/>
        <end position="153"/>
    </location>
</feature>
<protein>
    <submittedName>
        <fullName evidence="2">Uncharacterized protein</fullName>
    </submittedName>
</protein>
<keyword evidence="3" id="KW-1185">Reference proteome</keyword>
<feature type="region of interest" description="Disordered" evidence="1">
    <location>
        <begin position="133"/>
        <end position="153"/>
    </location>
</feature>
<name>A0A0G4MCJ7_VERLO</name>
<evidence type="ECO:0000256" key="1">
    <source>
        <dbReference type="SAM" id="MobiDB-lite"/>
    </source>
</evidence>
<proteinExistence type="predicted"/>
<organism evidence="2 3">
    <name type="scientific">Verticillium longisporum</name>
    <name type="common">Verticillium dahliae var. longisporum</name>
    <dbReference type="NCBI Taxonomy" id="100787"/>
    <lineage>
        <taxon>Eukaryota</taxon>
        <taxon>Fungi</taxon>
        <taxon>Dikarya</taxon>
        <taxon>Ascomycota</taxon>
        <taxon>Pezizomycotina</taxon>
        <taxon>Sordariomycetes</taxon>
        <taxon>Hypocreomycetidae</taxon>
        <taxon>Glomerellales</taxon>
        <taxon>Plectosphaerellaceae</taxon>
        <taxon>Verticillium</taxon>
    </lineage>
</organism>
<feature type="region of interest" description="Disordered" evidence="1">
    <location>
        <begin position="51"/>
        <end position="77"/>
    </location>
</feature>
<gene>
    <name evidence="2" type="ORF">BN1708_005645</name>
</gene>
<evidence type="ECO:0000313" key="2">
    <source>
        <dbReference type="EMBL" id="CRK32008.1"/>
    </source>
</evidence>
<dbReference type="Proteomes" id="UP000044602">
    <property type="component" value="Unassembled WGS sequence"/>
</dbReference>
<sequence length="153" mass="17074">KCAVQSVPACTTQHLNCSHKPPQVQRPWWDVTTMTARDMGLANLHALDGRSAFPVRPSSRSMRRPKPPEQSSSSPSIYWHITSSHTATCCQHQPRRHLGRPQTATSSAQLSPSSFFFARSNLFPLTSPVIREDHFQATPTRARPPKTKAAHIN</sequence>
<evidence type="ECO:0000313" key="3">
    <source>
        <dbReference type="Proteomes" id="UP000044602"/>
    </source>
</evidence>
<dbReference type="AlphaFoldDB" id="A0A0G4MCJ7"/>
<accession>A0A0G4MCJ7</accession>
<reference evidence="2 3" key="1">
    <citation type="submission" date="2015-05" db="EMBL/GenBank/DDBJ databases">
        <authorList>
            <person name="Wang D.B."/>
            <person name="Wang M."/>
        </authorList>
    </citation>
    <scope>NUCLEOTIDE SEQUENCE [LARGE SCALE GENOMIC DNA]</scope>
    <source>
        <strain evidence="2">VL1</strain>
    </source>
</reference>
<feature type="non-terminal residue" evidence="2">
    <location>
        <position position="1"/>
    </location>
</feature>